<dbReference type="AlphaFoldDB" id="A6GCQ3"/>
<dbReference type="STRING" id="391625.PPSIR1_18472"/>
<dbReference type="RefSeq" id="WP_006974494.1">
    <property type="nucleotide sequence ID" value="NZ_ABCS01000067.1"/>
</dbReference>
<evidence type="ECO:0000313" key="1">
    <source>
        <dbReference type="EMBL" id="EDM76319.1"/>
    </source>
</evidence>
<accession>A6GCQ3</accession>
<dbReference type="Proteomes" id="UP000005801">
    <property type="component" value="Unassembled WGS sequence"/>
</dbReference>
<proteinExistence type="predicted"/>
<sequence>MFLYADHDYLYMEHLGSQIGSDKGWRAAEVAALQREFGIAPG</sequence>
<evidence type="ECO:0000313" key="2">
    <source>
        <dbReference type="Proteomes" id="UP000005801"/>
    </source>
</evidence>
<gene>
    <name evidence="1" type="ORF">PPSIR1_18472</name>
</gene>
<dbReference type="EMBL" id="ABCS01000067">
    <property type="protein sequence ID" value="EDM76319.1"/>
    <property type="molecule type" value="Genomic_DNA"/>
</dbReference>
<reference evidence="1 2" key="1">
    <citation type="submission" date="2007-06" db="EMBL/GenBank/DDBJ databases">
        <authorList>
            <person name="Shimkets L."/>
            <person name="Ferriera S."/>
            <person name="Johnson J."/>
            <person name="Kravitz S."/>
            <person name="Beeson K."/>
            <person name="Sutton G."/>
            <person name="Rogers Y.-H."/>
            <person name="Friedman R."/>
            <person name="Frazier M."/>
            <person name="Venter J.C."/>
        </authorList>
    </citation>
    <scope>NUCLEOTIDE SEQUENCE [LARGE SCALE GENOMIC DNA]</scope>
    <source>
        <strain evidence="1 2">SIR-1</strain>
    </source>
</reference>
<organism evidence="1 2">
    <name type="scientific">Plesiocystis pacifica SIR-1</name>
    <dbReference type="NCBI Taxonomy" id="391625"/>
    <lineage>
        <taxon>Bacteria</taxon>
        <taxon>Pseudomonadati</taxon>
        <taxon>Myxococcota</taxon>
        <taxon>Polyangia</taxon>
        <taxon>Nannocystales</taxon>
        <taxon>Nannocystaceae</taxon>
        <taxon>Plesiocystis</taxon>
    </lineage>
</organism>
<comment type="caution">
    <text evidence="1">The sequence shown here is derived from an EMBL/GenBank/DDBJ whole genome shotgun (WGS) entry which is preliminary data.</text>
</comment>
<name>A6GCQ3_9BACT</name>
<protein>
    <submittedName>
        <fullName evidence="1">Uncharacterized protein</fullName>
    </submittedName>
</protein>
<keyword evidence="2" id="KW-1185">Reference proteome</keyword>